<feature type="region of interest" description="Disordered" evidence="6">
    <location>
        <begin position="1"/>
        <end position="94"/>
    </location>
</feature>
<dbReference type="Gene3D" id="1.25.40.10">
    <property type="entry name" value="Tetratricopeptide repeat domain"/>
    <property type="match status" value="1"/>
</dbReference>
<dbReference type="Gene3D" id="2.130.10.10">
    <property type="entry name" value="YVTN repeat-like/Quinoprotein amine dehydrogenase"/>
    <property type="match status" value="1"/>
</dbReference>
<dbReference type="InterPro" id="IPR011990">
    <property type="entry name" value="TPR-like_helical_dom_sf"/>
</dbReference>
<dbReference type="Proteomes" id="UP000717328">
    <property type="component" value="Unassembled WGS sequence"/>
</dbReference>
<comment type="subcellular location">
    <subcellularLocation>
        <location evidence="4">Vacuole</location>
    </subcellularLocation>
</comment>
<dbReference type="GO" id="GO:0030897">
    <property type="term" value="C:HOPS complex"/>
    <property type="evidence" value="ECO:0007669"/>
    <property type="project" value="UniProtKB-UniRule"/>
</dbReference>
<dbReference type="InterPro" id="IPR057780">
    <property type="entry name" value="Beta-prop_Vps41"/>
</dbReference>
<accession>A0A9P7FTF9</accession>
<dbReference type="GO" id="GO:0000329">
    <property type="term" value="C:fungal-type vacuole membrane"/>
    <property type="evidence" value="ECO:0007669"/>
    <property type="project" value="UniProtKB-UniRule"/>
</dbReference>
<dbReference type="Pfam" id="PF23556">
    <property type="entry name" value="TPR_Vps41"/>
    <property type="match status" value="1"/>
</dbReference>
<gene>
    <name evidence="8" type="ORF">H0H81_006269</name>
</gene>
<reference evidence="8" key="1">
    <citation type="submission" date="2021-02" db="EMBL/GenBank/DDBJ databases">
        <authorList>
            <person name="Nieuwenhuis M."/>
            <person name="Van De Peppel L.J.J."/>
        </authorList>
    </citation>
    <scope>NUCLEOTIDE SEQUENCE</scope>
    <source>
        <strain evidence="8">D49</strain>
    </source>
</reference>
<dbReference type="SUPFAM" id="SSF50978">
    <property type="entry name" value="WD40 repeat-like"/>
    <property type="match status" value="1"/>
</dbReference>
<feature type="repeat" description="CHCR" evidence="5">
    <location>
        <begin position="711"/>
        <end position="856"/>
    </location>
</feature>
<keyword evidence="2 4" id="KW-0813">Transport</keyword>
<keyword evidence="9" id="KW-1185">Reference proteome</keyword>
<evidence type="ECO:0000256" key="6">
    <source>
        <dbReference type="SAM" id="MobiDB-lite"/>
    </source>
</evidence>
<dbReference type="InterPro" id="IPR016902">
    <property type="entry name" value="Vps41"/>
</dbReference>
<dbReference type="InterPro" id="IPR045111">
    <property type="entry name" value="Vps41/Vps8"/>
</dbReference>
<proteinExistence type="inferred from homology"/>
<comment type="caution">
    <text evidence="8">The sequence shown here is derived from an EMBL/GenBank/DDBJ whole genome shotgun (WGS) entry which is preliminary data.</text>
</comment>
<dbReference type="OrthoDB" id="244107at2759"/>
<dbReference type="GO" id="GO:0034058">
    <property type="term" value="P:endosomal vesicle fusion"/>
    <property type="evidence" value="ECO:0007669"/>
    <property type="project" value="UniProtKB-UniRule"/>
</dbReference>
<name>A0A9P7FTF9_9AGAR</name>
<evidence type="ECO:0000313" key="8">
    <source>
        <dbReference type="EMBL" id="KAG5636965.1"/>
    </source>
</evidence>
<feature type="compositionally biased region" description="Acidic residues" evidence="6">
    <location>
        <begin position="55"/>
        <end position="85"/>
    </location>
</feature>
<evidence type="ECO:0000256" key="5">
    <source>
        <dbReference type="PROSITE-ProRule" id="PRU01006"/>
    </source>
</evidence>
<dbReference type="InterPro" id="IPR015943">
    <property type="entry name" value="WD40/YVTN_repeat-like_dom_sf"/>
</dbReference>
<evidence type="ECO:0000256" key="2">
    <source>
        <dbReference type="ARBA" id="ARBA00022448"/>
    </source>
</evidence>
<reference evidence="8" key="2">
    <citation type="submission" date="2021-10" db="EMBL/GenBank/DDBJ databases">
        <title>Phylogenomics reveals ancestral predisposition of the termite-cultivated fungus Termitomyces towards a domesticated lifestyle.</title>
        <authorList>
            <person name="Auxier B."/>
            <person name="Grum-Grzhimaylo A."/>
            <person name="Cardenas M.E."/>
            <person name="Lodge J.D."/>
            <person name="Laessoe T."/>
            <person name="Pedersen O."/>
            <person name="Smith M.E."/>
            <person name="Kuyper T.W."/>
            <person name="Franco-Molano E.A."/>
            <person name="Baroni T.J."/>
            <person name="Aanen D.K."/>
        </authorList>
    </citation>
    <scope>NUCLEOTIDE SEQUENCE</scope>
    <source>
        <strain evidence="8">D49</strain>
    </source>
</reference>
<feature type="compositionally biased region" description="Polar residues" evidence="6">
    <location>
        <begin position="27"/>
        <end position="36"/>
    </location>
</feature>
<keyword evidence="3 4" id="KW-0653">Protein transport</keyword>
<sequence length="995" mass="111409">MTSTKTPVVAANGEFDGHEKDHDLRQTESPTPLTDGSDTEDVKGRSHSHHRTQDDESDGETEEEDDEDEDEDDEDEDEDEEEEEEPALKYERIGGSVPDLLKKDSASALAIANKLMALGTHAGIIHILDLDGKRIKSSKPHLASIIDISMDTTGDFVATASIDGQVAIRSLSTAESYSFDLKRPMRTISLEPNFAKRNSRAFICGGLAGNLILYEKGWLGHKETILHSGEGPIWQVRWRGRLIAWANDLGVKIYDYVSQTRITFIDRPVESPRADLFKCTLHWQDDSTLLIAWADYIKVARIRARPRSTTNSATANLPPLLVEITAVFQLDCMIAGVVPHPTPTPPSSNSQALILATEAAKITSTLASPTLTSFLVVAYTPPDTYFNERTEDRAQQARKAAERPELRIISRAGEEFAADALSITDYHLWGCNDYVLCDVLGNDGPATDEGRSYVVLSPRDLVLVKPRDRRDHVAWLVERKRYEEALTEVEIIEAETPAADGEAVLSAVDIGQRYIEYLTYSMGVGDFTKAARLCPKVCGQEPKRWEVWILFFANKQHLQAIIPFVPTDSPRLDSLVYEMMLGHFLRNDQETLLKTIKEWPREIYDIAAVINAVRSDLDKLASTLSTISSSPGSRILMECLAELYTANRQPGKALPYYLRLRRPNVFDLIREHNLFTDVKDQVLLLVQFDDELMKQRQRDGQMLGEGRSAAITLLVDNIHSIPISRVVQQLESSPYYLFLYLDALVTEKDANLISDFADLQVKLYAEFATPRLIDFLRSSSYYNLEMAYAVCTQRDLVPEMVFLLGRMGNNKKALTLIIERLGDVHRAIEFAKEQGDDDLWEDLLKYSETRPAFIRGLLENVGVEISPIRLIRRIKNGLEIPGLKDALIKILHDFHLQISLLEGCQTILNGDSADLSRQLQSNQTRGFFLTAKTQCLMCARPLQETPQSLVLLFLCRHIAHAHCASGGDQLPLQPDPVLRGVGIGGSVTINGKIAL</sequence>
<dbReference type="SMART" id="SM00299">
    <property type="entry name" value="CLH"/>
    <property type="match status" value="1"/>
</dbReference>
<keyword evidence="4" id="KW-0926">Vacuole</keyword>
<evidence type="ECO:0000256" key="4">
    <source>
        <dbReference type="PIRNR" id="PIRNR028921"/>
    </source>
</evidence>
<dbReference type="GO" id="GO:0006623">
    <property type="term" value="P:protein targeting to vacuole"/>
    <property type="evidence" value="ECO:0007669"/>
    <property type="project" value="InterPro"/>
</dbReference>
<dbReference type="GO" id="GO:0005770">
    <property type="term" value="C:late endosome"/>
    <property type="evidence" value="ECO:0007669"/>
    <property type="project" value="UniProtKB-UniRule"/>
</dbReference>
<organism evidence="8 9">
    <name type="scientific">Sphagnurus paluster</name>
    <dbReference type="NCBI Taxonomy" id="117069"/>
    <lineage>
        <taxon>Eukaryota</taxon>
        <taxon>Fungi</taxon>
        <taxon>Dikarya</taxon>
        <taxon>Basidiomycota</taxon>
        <taxon>Agaricomycotina</taxon>
        <taxon>Agaricomycetes</taxon>
        <taxon>Agaricomycetidae</taxon>
        <taxon>Agaricales</taxon>
        <taxon>Tricholomatineae</taxon>
        <taxon>Lyophyllaceae</taxon>
        <taxon>Sphagnurus</taxon>
    </lineage>
</organism>
<dbReference type="FunFam" id="1.25.40.10:FF:000350">
    <property type="entry name" value="Vacuolar protein sorting-associated protein 41 homolog"/>
    <property type="match status" value="1"/>
</dbReference>
<dbReference type="PANTHER" id="PTHR12616">
    <property type="entry name" value="VACUOLAR PROTEIN SORTING VPS41"/>
    <property type="match status" value="1"/>
</dbReference>
<dbReference type="GO" id="GO:0016236">
    <property type="term" value="P:macroautophagy"/>
    <property type="evidence" value="ECO:0007669"/>
    <property type="project" value="TreeGrafter"/>
</dbReference>
<dbReference type="InterPro" id="IPR000547">
    <property type="entry name" value="Clathrin_H-chain/VPS_repeat"/>
</dbReference>
<feature type="compositionally biased region" description="Basic and acidic residues" evidence="6">
    <location>
        <begin position="15"/>
        <end position="26"/>
    </location>
</feature>
<protein>
    <recommendedName>
        <fullName evidence="4">Vacuolar protein sorting-associated protein 41</fullName>
    </recommendedName>
</protein>
<dbReference type="PANTHER" id="PTHR12616:SF1">
    <property type="entry name" value="VACUOLAR PROTEIN SORTING-ASSOCIATED PROTEIN 41 HOMOLOG"/>
    <property type="match status" value="1"/>
</dbReference>
<evidence type="ECO:0000259" key="7">
    <source>
        <dbReference type="Pfam" id="PF23411"/>
    </source>
</evidence>
<evidence type="ECO:0000313" key="9">
    <source>
        <dbReference type="Proteomes" id="UP000717328"/>
    </source>
</evidence>
<dbReference type="Pfam" id="PF23411">
    <property type="entry name" value="Beta-prop_Vps41"/>
    <property type="match status" value="1"/>
</dbReference>
<dbReference type="AlphaFoldDB" id="A0A9P7FTF9"/>
<dbReference type="GO" id="GO:0009267">
    <property type="term" value="P:cellular response to starvation"/>
    <property type="evidence" value="ECO:0007669"/>
    <property type="project" value="TreeGrafter"/>
</dbReference>
<dbReference type="InterPro" id="IPR036322">
    <property type="entry name" value="WD40_repeat_dom_sf"/>
</dbReference>
<comment type="function">
    <text evidence="4">Required for vacuolar assembly and vacuolar traffic.</text>
</comment>
<feature type="domain" description="Vps41 beta-propeller" evidence="7">
    <location>
        <begin position="88"/>
        <end position="339"/>
    </location>
</feature>
<evidence type="ECO:0000256" key="1">
    <source>
        <dbReference type="ARBA" id="ARBA00009582"/>
    </source>
</evidence>
<dbReference type="PIRSF" id="PIRSF028921">
    <property type="entry name" value="VPS41"/>
    <property type="match status" value="1"/>
</dbReference>
<dbReference type="EMBL" id="JABCKI010005874">
    <property type="protein sequence ID" value="KAG5636965.1"/>
    <property type="molecule type" value="Genomic_DNA"/>
</dbReference>
<comment type="similarity">
    <text evidence="1 4">Belongs to the VPS41 family.</text>
</comment>
<evidence type="ECO:0000256" key="3">
    <source>
        <dbReference type="ARBA" id="ARBA00022927"/>
    </source>
</evidence>
<dbReference type="PROSITE" id="PS50236">
    <property type="entry name" value="CHCR"/>
    <property type="match status" value="1"/>
</dbReference>